<feature type="transmembrane region" description="Helical" evidence="2">
    <location>
        <begin position="48"/>
        <end position="68"/>
    </location>
</feature>
<evidence type="ECO:0000256" key="2">
    <source>
        <dbReference type="SAM" id="Phobius"/>
    </source>
</evidence>
<comment type="caution">
    <text evidence="3">The sequence shown here is derived from an EMBL/GenBank/DDBJ whole genome shotgun (WGS) entry which is preliminary data.</text>
</comment>
<evidence type="ECO:0000313" key="3">
    <source>
        <dbReference type="EMBL" id="MEN7551927.1"/>
    </source>
</evidence>
<keyword evidence="2" id="KW-0812">Transmembrane</keyword>
<evidence type="ECO:0000256" key="1">
    <source>
        <dbReference type="SAM" id="MobiDB-lite"/>
    </source>
</evidence>
<feature type="transmembrane region" description="Helical" evidence="2">
    <location>
        <begin position="141"/>
        <end position="167"/>
    </location>
</feature>
<keyword evidence="2" id="KW-0472">Membrane</keyword>
<dbReference type="AlphaFoldDB" id="A0AAW9S6N1"/>
<keyword evidence="4" id="KW-1185">Reference proteome</keyword>
<dbReference type="Pfam" id="PF17555">
    <property type="entry name" value="TssN"/>
    <property type="match status" value="1"/>
</dbReference>
<organism evidence="3 4">
    <name type="scientific">Rapidithrix thailandica</name>
    <dbReference type="NCBI Taxonomy" id="413964"/>
    <lineage>
        <taxon>Bacteria</taxon>
        <taxon>Pseudomonadati</taxon>
        <taxon>Bacteroidota</taxon>
        <taxon>Cytophagia</taxon>
        <taxon>Cytophagales</taxon>
        <taxon>Flammeovirgaceae</taxon>
        <taxon>Rapidithrix</taxon>
    </lineage>
</organism>
<protein>
    <submittedName>
        <fullName evidence="3">TssN family type VI secretion system protein</fullName>
    </submittedName>
</protein>
<feature type="transmembrane region" description="Helical" evidence="2">
    <location>
        <begin position="17"/>
        <end position="36"/>
    </location>
</feature>
<feature type="region of interest" description="Disordered" evidence="1">
    <location>
        <begin position="300"/>
        <end position="320"/>
    </location>
</feature>
<proteinExistence type="predicted"/>
<dbReference type="RefSeq" id="WP_346824704.1">
    <property type="nucleotide sequence ID" value="NZ_JBDKWZ010000030.1"/>
</dbReference>
<dbReference type="InterPro" id="IPR035177">
    <property type="entry name" value="TssN"/>
</dbReference>
<keyword evidence="2" id="KW-1133">Transmembrane helix</keyword>
<name>A0AAW9S6N1_9BACT</name>
<sequence>MIQKPNFHFKSLLDTQLIFVVSIILIVTVIISMLFIDKVKNFKKEHRFKYFVYLFSMMFVSALVAFMGTTRAIKDLLNEFVFYQVLMFLLGVIHTLLYREYLNKFNFKNMLMEFWFNFITMLYMLIPFLVVYTVFHGITFSFYMVLCILPFLVPTWVYNTFVTAIAIPAKVYHTWAVDLIEGGYPEISDEEYKELIVITLVFQKSHDALNRTEFRARAPIRIDFGRMFYFFINDYNIRNPESKIEINDATGMPQNWVFYLKPAWYNASKYVDPNLPMYMNGIEENSVIICERVDASLGKKKDDWNEEPEEKETAEEPAAN</sequence>
<reference evidence="3 4" key="1">
    <citation type="submission" date="2024-04" db="EMBL/GenBank/DDBJ databases">
        <title>Novel genus in family Flammeovirgaceae.</title>
        <authorList>
            <person name="Nguyen T.H."/>
            <person name="Vuong T.Q."/>
            <person name="Le H."/>
            <person name="Kim S.-G."/>
        </authorList>
    </citation>
    <scope>NUCLEOTIDE SEQUENCE [LARGE SCALE GENOMIC DNA]</scope>
    <source>
        <strain evidence="3 4">JCM 23209</strain>
    </source>
</reference>
<feature type="transmembrane region" description="Helical" evidence="2">
    <location>
        <begin position="114"/>
        <end position="135"/>
    </location>
</feature>
<feature type="transmembrane region" description="Helical" evidence="2">
    <location>
        <begin position="80"/>
        <end position="102"/>
    </location>
</feature>
<dbReference type="Proteomes" id="UP001403385">
    <property type="component" value="Unassembled WGS sequence"/>
</dbReference>
<evidence type="ECO:0000313" key="4">
    <source>
        <dbReference type="Proteomes" id="UP001403385"/>
    </source>
</evidence>
<feature type="compositionally biased region" description="Acidic residues" evidence="1">
    <location>
        <begin position="304"/>
        <end position="320"/>
    </location>
</feature>
<gene>
    <name evidence="3" type="ORF">AAG747_28695</name>
</gene>
<accession>A0AAW9S6N1</accession>
<dbReference type="EMBL" id="JBDKWZ010000030">
    <property type="protein sequence ID" value="MEN7551927.1"/>
    <property type="molecule type" value="Genomic_DNA"/>
</dbReference>